<dbReference type="Proteomes" id="UP000777774">
    <property type="component" value="Unassembled WGS sequence"/>
</dbReference>
<dbReference type="EMBL" id="JAAXOY010000047">
    <property type="protein sequence ID" value="NKY38667.1"/>
    <property type="molecule type" value="Genomic_DNA"/>
</dbReference>
<comment type="caution">
    <text evidence="2">The sequence shown here is derived from an EMBL/GenBank/DDBJ whole genome shotgun (WGS) entry which is preliminary data.</text>
</comment>
<name>A0ABX1JZB7_9CELL</name>
<gene>
    <name evidence="2" type="ORF">HGA02_03745</name>
</gene>
<feature type="domain" description="Peptidase C39-like" evidence="1">
    <location>
        <begin position="26"/>
        <end position="149"/>
    </location>
</feature>
<dbReference type="InterPro" id="IPR039564">
    <property type="entry name" value="Peptidase_C39-like"/>
</dbReference>
<protein>
    <recommendedName>
        <fullName evidence="1">Peptidase C39-like domain-containing protein</fullName>
    </recommendedName>
</protein>
<dbReference type="RefSeq" id="WP_168677715.1">
    <property type="nucleotide sequence ID" value="NZ_JAAXOY010000047.1"/>
</dbReference>
<reference evidence="2 3" key="1">
    <citation type="submission" date="2020-04" db="EMBL/GenBank/DDBJ databases">
        <title>MicrobeNet Type strains.</title>
        <authorList>
            <person name="Nicholson A.C."/>
        </authorList>
    </citation>
    <scope>NUCLEOTIDE SEQUENCE [LARGE SCALE GENOMIC DNA]</scope>
    <source>
        <strain evidence="2 3">ATCC BAA-787</strain>
    </source>
</reference>
<evidence type="ECO:0000313" key="3">
    <source>
        <dbReference type="Proteomes" id="UP000777774"/>
    </source>
</evidence>
<keyword evidence="3" id="KW-1185">Reference proteome</keyword>
<sequence>MVVDDGDTRGRADPGECGRAQAYNLNLPKVQQEKGNWCWAASTQAIMKYHGVTPSYSQCNLVNVALGTSNCPDQAGSFYGDIDDLYNHFGRSPGTKVAYIVNFATMKSRVDAGRPLQIRYGYKSSLLTTGHVVTVYGYSGSSTVYWLDTATGQFVSGSYDYLYANGTWTGTNSRYNQGV</sequence>
<proteinExistence type="predicted"/>
<dbReference type="Gene3D" id="3.90.70.10">
    <property type="entry name" value="Cysteine proteinases"/>
    <property type="match status" value="1"/>
</dbReference>
<evidence type="ECO:0000259" key="1">
    <source>
        <dbReference type="Pfam" id="PF13529"/>
    </source>
</evidence>
<dbReference type="Pfam" id="PF13529">
    <property type="entry name" value="Peptidase_C39_2"/>
    <property type="match status" value="1"/>
</dbReference>
<organism evidence="2 3">
    <name type="scientific">Cellulomonas septica</name>
    <dbReference type="NCBI Taxonomy" id="285080"/>
    <lineage>
        <taxon>Bacteria</taxon>
        <taxon>Bacillati</taxon>
        <taxon>Actinomycetota</taxon>
        <taxon>Actinomycetes</taxon>
        <taxon>Micrococcales</taxon>
        <taxon>Cellulomonadaceae</taxon>
        <taxon>Cellulomonas</taxon>
    </lineage>
</organism>
<accession>A0ABX1JZB7</accession>
<evidence type="ECO:0000313" key="2">
    <source>
        <dbReference type="EMBL" id="NKY38667.1"/>
    </source>
</evidence>